<feature type="compositionally biased region" description="Basic and acidic residues" evidence="1">
    <location>
        <begin position="311"/>
        <end position="344"/>
    </location>
</feature>
<dbReference type="InParanoid" id="E4XGQ7"/>
<reference evidence="2" key="1">
    <citation type="journal article" date="2010" name="Science">
        <title>Plasticity of animal genome architecture unmasked by rapid evolution of a pelagic tunicate.</title>
        <authorList>
            <person name="Denoeud F."/>
            <person name="Henriet S."/>
            <person name="Mungpakdee S."/>
            <person name="Aury J.M."/>
            <person name="Da Silva C."/>
            <person name="Brinkmann H."/>
            <person name="Mikhaleva J."/>
            <person name="Olsen L.C."/>
            <person name="Jubin C."/>
            <person name="Canestro C."/>
            <person name="Bouquet J.M."/>
            <person name="Danks G."/>
            <person name="Poulain J."/>
            <person name="Campsteijn C."/>
            <person name="Adamski M."/>
            <person name="Cross I."/>
            <person name="Yadetie F."/>
            <person name="Muffato M."/>
            <person name="Louis A."/>
            <person name="Butcher S."/>
            <person name="Tsagkogeorga G."/>
            <person name="Konrad A."/>
            <person name="Singh S."/>
            <person name="Jensen M.F."/>
            <person name="Cong E.H."/>
            <person name="Eikeseth-Otteraa H."/>
            <person name="Noel B."/>
            <person name="Anthouard V."/>
            <person name="Porcel B.M."/>
            <person name="Kachouri-Lafond R."/>
            <person name="Nishino A."/>
            <person name="Ugolini M."/>
            <person name="Chourrout P."/>
            <person name="Nishida H."/>
            <person name="Aasland R."/>
            <person name="Huzurbazar S."/>
            <person name="Westhof E."/>
            <person name="Delsuc F."/>
            <person name="Lehrach H."/>
            <person name="Reinhardt R."/>
            <person name="Weissenbach J."/>
            <person name="Roy S.W."/>
            <person name="Artiguenave F."/>
            <person name="Postlethwait J.H."/>
            <person name="Manak J.R."/>
            <person name="Thompson E.M."/>
            <person name="Jaillon O."/>
            <person name="Du Pasquier L."/>
            <person name="Boudinot P."/>
            <person name="Liberles D.A."/>
            <person name="Volff J.N."/>
            <person name="Philippe H."/>
            <person name="Lenhard B."/>
            <person name="Roest Crollius H."/>
            <person name="Wincker P."/>
            <person name="Chourrout D."/>
        </authorList>
    </citation>
    <scope>NUCLEOTIDE SEQUENCE [LARGE SCALE GENOMIC DNA]</scope>
</reference>
<feature type="region of interest" description="Disordered" evidence="1">
    <location>
        <begin position="22"/>
        <end position="66"/>
    </location>
</feature>
<dbReference type="EMBL" id="FN653049">
    <property type="protein sequence ID" value="CBY09855.1"/>
    <property type="molecule type" value="Genomic_DNA"/>
</dbReference>
<sequence>MSAIDMSGDDELDGQLAQQLAEVADKQASEREELERELAENETEEQRRLEEELARKQKQTMSELNAKQQAEIEARQGNLTDSQMKMMLLAHSKAQEEAQDALSDKHSSQQDALKARLAKMRRDKTMKLESNQEEEMSQEKERIDDEIKEQTRQKQLEAEKEAAMKLIADTGASTEEVIDAIMDRRHRAEIEAFNAAMEEKLSQRLDAATEDGVLSEHTKAKIEHELEVEKAAGLLNLKEKHYQEKLNMLTELAPHAAKNAENDKKKLEMARKKIEEEQAEQERELAAEREKWEAEQKRQMQEEMNSFEAELDQKLIEEEQRLAAELDEKQQQRERTENEKKQQLEEELAQKLAENAQADHARLLAEHQSQVDKISARQGLDKAKMAEQIKKRLEAKKQIAMKEKQVEVDGEQQNALEDFEKNQVEKISEKKATVDEVEEEEFDGPLTEAQLKKVLAGLPLLGSLNNIKTFLQKSFLDEDVVYGDISPIDISELDKVELCNYNYAIYLLKFFKINLREGDATRIIISEPLPQSKNEFGTDLYVNGNDLVIRRRVFSTEPGKLAVVLSWAFATAVGEQKKSRGKVIGFIQQVFFQTQSLLMNEAFLLLSSDKRHVPKELTQD</sequence>
<evidence type="ECO:0000313" key="3">
    <source>
        <dbReference type="Proteomes" id="UP000001307"/>
    </source>
</evidence>
<feature type="region of interest" description="Disordered" evidence="1">
    <location>
        <begin position="92"/>
        <end position="156"/>
    </location>
</feature>
<feature type="compositionally biased region" description="Basic and acidic residues" evidence="1">
    <location>
        <begin position="258"/>
        <end position="301"/>
    </location>
</feature>
<organism evidence="2">
    <name type="scientific">Oikopleura dioica</name>
    <name type="common">Tunicate</name>
    <dbReference type="NCBI Taxonomy" id="34765"/>
    <lineage>
        <taxon>Eukaryota</taxon>
        <taxon>Metazoa</taxon>
        <taxon>Chordata</taxon>
        <taxon>Tunicata</taxon>
        <taxon>Appendicularia</taxon>
        <taxon>Copelata</taxon>
        <taxon>Oikopleuridae</taxon>
        <taxon>Oikopleura</taxon>
    </lineage>
</organism>
<feature type="compositionally biased region" description="Basic and acidic residues" evidence="1">
    <location>
        <begin position="137"/>
        <end position="156"/>
    </location>
</feature>
<proteinExistence type="predicted"/>
<dbReference type="AlphaFoldDB" id="E4XGQ7"/>
<feature type="region of interest" description="Disordered" evidence="1">
    <location>
        <begin position="254"/>
        <end position="370"/>
    </location>
</feature>
<accession>E4XGQ7</accession>
<evidence type="ECO:0000256" key="1">
    <source>
        <dbReference type="SAM" id="MobiDB-lite"/>
    </source>
</evidence>
<gene>
    <name evidence="2" type="ORF">GSOID_T00010671001</name>
</gene>
<evidence type="ECO:0000313" key="2">
    <source>
        <dbReference type="EMBL" id="CBY09855.1"/>
    </source>
</evidence>
<protein>
    <submittedName>
        <fullName evidence="2">Uncharacterized protein</fullName>
    </submittedName>
</protein>
<dbReference type="Proteomes" id="UP000001307">
    <property type="component" value="Unassembled WGS sequence"/>
</dbReference>
<feature type="compositionally biased region" description="Basic and acidic residues" evidence="1">
    <location>
        <begin position="23"/>
        <end position="55"/>
    </location>
</feature>
<name>E4XGQ7_OIKDI</name>
<keyword evidence="3" id="KW-1185">Reference proteome</keyword>